<organism evidence="3 4">
    <name type="scientific">Jaapia argillacea MUCL 33604</name>
    <dbReference type="NCBI Taxonomy" id="933084"/>
    <lineage>
        <taxon>Eukaryota</taxon>
        <taxon>Fungi</taxon>
        <taxon>Dikarya</taxon>
        <taxon>Basidiomycota</taxon>
        <taxon>Agaricomycotina</taxon>
        <taxon>Agaricomycetes</taxon>
        <taxon>Agaricomycetidae</taxon>
        <taxon>Jaapiales</taxon>
        <taxon>Jaapiaceae</taxon>
        <taxon>Jaapia</taxon>
    </lineage>
</organism>
<dbReference type="AlphaFoldDB" id="A0A067PL37"/>
<dbReference type="HOGENOM" id="CLU_035509_10_5_1"/>
<feature type="transmembrane region" description="Helical" evidence="1">
    <location>
        <begin position="93"/>
        <end position="117"/>
    </location>
</feature>
<keyword evidence="1" id="KW-0472">Membrane</keyword>
<evidence type="ECO:0000313" key="4">
    <source>
        <dbReference type="Proteomes" id="UP000027265"/>
    </source>
</evidence>
<protein>
    <recommendedName>
        <fullName evidence="2">DUF6533 domain-containing protein</fullName>
    </recommendedName>
</protein>
<accession>A0A067PL37</accession>
<reference evidence="4" key="1">
    <citation type="journal article" date="2014" name="Proc. Natl. Acad. Sci. U.S.A.">
        <title>Extensive sampling of basidiomycete genomes demonstrates inadequacy of the white-rot/brown-rot paradigm for wood decay fungi.</title>
        <authorList>
            <person name="Riley R."/>
            <person name="Salamov A.A."/>
            <person name="Brown D.W."/>
            <person name="Nagy L.G."/>
            <person name="Floudas D."/>
            <person name="Held B.W."/>
            <person name="Levasseur A."/>
            <person name="Lombard V."/>
            <person name="Morin E."/>
            <person name="Otillar R."/>
            <person name="Lindquist E.A."/>
            <person name="Sun H."/>
            <person name="LaButti K.M."/>
            <person name="Schmutz J."/>
            <person name="Jabbour D."/>
            <person name="Luo H."/>
            <person name="Baker S.E."/>
            <person name="Pisabarro A.G."/>
            <person name="Walton J.D."/>
            <person name="Blanchette R.A."/>
            <person name="Henrissat B."/>
            <person name="Martin F."/>
            <person name="Cullen D."/>
            <person name="Hibbett D.S."/>
            <person name="Grigoriev I.V."/>
        </authorList>
    </citation>
    <scope>NUCLEOTIDE SEQUENCE [LARGE SCALE GENOMIC DNA]</scope>
    <source>
        <strain evidence="4">MUCL 33604</strain>
    </source>
</reference>
<dbReference type="EMBL" id="KL197728">
    <property type="protein sequence ID" value="KDQ54545.1"/>
    <property type="molecule type" value="Genomic_DNA"/>
</dbReference>
<evidence type="ECO:0000259" key="2">
    <source>
        <dbReference type="Pfam" id="PF20151"/>
    </source>
</evidence>
<feature type="transmembrane region" description="Helical" evidence="1">
    <location>
        <begin position="167"/>
        <end position="189"/>
    </location>
</feature>
<sequence>MLQHAPDFAELHAARAVNQSSLASLTFLVWDVCITFADEVECVWSRPVTSWTKWMFLFVRYFSILTQIALLFVGTELGVEVGLTRPDACVGWYIFQAVATQILIACADVVLMARVYALYKRKRWITMTLSVLFVMEQVVMAISLRYVVPGLQFNDICIVTKSPPAMVVFGGAALLFQFFLFALTLVKFVSALRAGWGRTPLISLLAVDGTWAFGLILCIFLLNAIFYIVINNATSAIGFAWLLSLLPFSCCRLILNLSRYGKPNANGHLSTQAAELTTHIPEVFGPASFDHIGDIEMIPVSRRAILPSHGYISGIRDGCTGLSKSVSH</sequence>
<dbReference type="InterPro" id="IPR045340">
    <property type="entry name" value="DUF6533"/>
</dbReference>
<evidence type="ECO:0000313" key="3">
    <source>
        <dbReference type="EMBL" id="KDQ54545.1"/>
    </source>
</evidence>
<keyword evidence="4" id="KW-1185">Reference proteome</keyword>
<dbReference type="Proteomes" id="UP000027265">
    <property type="component" value="Unassembled WGS sequence"/>
</dbReference>
<name>A0A067PL37_9AGAM</name>
<gene>
    <name evidence="3" type="ORF">JAAARDRAFT_196461</name>
</gene>
<dbReference type="OrthoDB" id="2637653at2759"/>
<feature type="transmembrane region" description="Helical" evidence="1">
    <location>
        <begin position="54"/>
        <end position="73"/>
    </location>
</feature>
<feature type="transmembrane region" description="Helical" evidence="1">
    <location>
        <begin position="236"/>
        <end position="255"/>
    </location>
</feature>
<keyword evidence="1" id="KW-1133">Transmembrane helix</keyword>
<proteinExistence type="predicted"/>
<feature type="domain" description="DUF6533" evidence="2">
    <location>
        <begin position="21"/>
        <end position="65"/>
    </location>
</feature>
<dbReference type="Pfam" id="PF20151">
    <property type="entry name" value="DUF6533"/>
    <property type="match status" value="1"/>
</dbReference>
<evidence type="ECO:0000256" key="1">
    <source>
        <dbReference type="SAM" id="Phobius"/>
    </source>
</evidence>
<dbReference type="InParanoid" id="A0A067PL37"/>
<feature type="transmembrane region" description="Helical" evidence="1">
    <location>
        <begin position="124"/>
        <end position="147"/>
    </location>
</feature>
<dbReference type="STRING" id="933084.A0A067PL37"/>
<keyword evidence="1" id="KW-0812">Transmembrane</keyword>
<feature type="transmembrane region" description="Helical" evidence="1">
    <location>
        <begin position="201"/>
        <end position="230"/>
    </location>
</feature>